<gene>
    <name evidence="2" type="ORF">ACFQS8_04120</name>
</gene>
<dbReference type="EMBL" id="JBHTBR010000002">
    <property type="protein sequence ID" value="MFC7290790.1"/>
    <property type="molecule type" value="Genomic_DNA"/>
</dbReference>
<organism evidence="2 3">
    <name type="scientific">Hirschia litorea</name>
    <dbReference type="NCBI Taxonomy" id="1199156"/>
    <lineage>
        <taxon>Bacteria</taxon>
        <taxon>Pseudomonadati</taxon>
        <taxon>Pseudomonadota</taxon>
        <taxon>Alphaproteobacteria</taxon>
        <taxon>Hyphomonadales</taxon>
        <taxon>Hyphomonadaceae</taxon>
        <taxon>Hirschia</taxon>
    </lineage>
</organism>
<evidence type="ECO:0000313" key="2">
    <source>
        <dbReference type="EMBL" id="MFC7290790.1"/>
    </source>
</evidence>
<name>A0ABW2IIX6_9PROT</name>
<evidence type="ECO:0000313" key="3">
    <source>
        <dbReference type="Proteomes" id="UP001596492"/>
    </source>
</evidence>
<sequence length="623" mass="68910">MAFELNITSQKEFKDWLDYKPKEWSVVLAQRCALRVLPLVFDSEKNFALQCFRAVLRAQTGVDANTSASYVPVRLAGSFVASAAADAASAAFDAAVAAADAAAVPDRSAAAAVIAAYEAASIFSRPTSEFWRVLSLDCSLLFETGDVSKLKEARLWHELLPPVRTSVAFALMVDKTEQEWGTNWQMLSEWYDEFYKGGSKPLNDLLINHVVNQPEVFWEGEPDDVMEKISNIIEVHQSGQFFVNIENDEVLDLPSMKSFILDYLNNKKEPVSISEFISAFFDAGYDTSNSSIRGRLNELTANGEVFRVGRGLYSLEADHHEDLSVNLIELFEQSSTEPNFTQVIPVSVEKSVSSPIIVEDQNYLHSSLLLRLNCLSDECASSSGQSVRRVEQFGGLLRKALGKNLSETDILAASVEGHTLETLLKADRRIQNLSESERDFEATPLPISVNELLADVVSVFLRFMENDELGKTIEVQPPDGPPTVEDKKLSQQAAQIIQNLKELKDEVAAETVEFFELLNEKVELAIQRSGIQNWRPFSYMRGALVNFGGALSSSIADALKKIGIFIVEKGSLFLDSAIKSSGSEVGKLIVKLPLWIGLFELLAEATRHRIFATFAGLLSQVLG</sequence>
<keyword evidence="3" id="KW-1185">Reference proteome</keyword>
<comment type="caution">
    <text evidence="2">The sequence shown here is derived from an EMBL/GenBank/DDBJ whole genome shotgun (WGS) entry which is preliminary data.</text>
</comment>
<reference evidence="3" key="1">
    <citation type="journal article" date="2019" name="Int. J. Syst. Evol. Microbiol.">
        <title>The Global Catalogue of Microorganisms (GCM) 10K type strain sequencing project: providing services to taxonomists for standard genome sequencing and annotation.</title>
        <authorList>
            <consortium name="The Broad Institute Genomics Platform"/>
            <consortium name="The Broad Institute Genome Sequencing Center for Infectious Disease"/>
            <person name="Wu L."/>
            <person name="Ma J."/>
        </authorList>
    </citation>
    <scope>NUCLEOTIDE SEQUENCE [LARGE SCALE GENOMIC DNA]</scope>
    <source>
        <strain evidence="3">CCUG 51308</strain>
    </source>
</reference>
<dbReference type="RefSeq" id="WP_382165983.1">
    <property type="nucleotide sequence ID" value="NZ_JBHTBR010000002.1"/>
</dbReference>
<proteinExistence type="predicted"/>
<feature type="coiled-coil region" evidence="1">
    <location>
        <begin position="486"/>
        <end position="520"/>
    </location>
</feature>
<keyword evidence="1" id="KW-0175">Coiled coil</keyword>
<protein>
    <submittedName>
        <fullName evidence="2">Uncharacterized protein</fullName>
    </submittedName>
</protein>
<dbReference type="Proteomes" id="UP001596492">
    <property type="component" value="Unassembled WGS sequence"/>
</dbReference>
<accession>A0ABW2IIX6</accession>
<evidence type="ECO:0000256" key="1">
    <source>
        <dbReference type="SAM" id="Coils"/>
    </source>
</evidence>